<dbReference type="PROSITE" id="PS00358">
    <property type="entry name" value="RIBOSOMAL_L5"/>
    <property type="match status" value="1"/>
</dbReference>
<evidence type="ECO:0000256" key="5">
    <source>
        <dbReference type="ARBA" id="ARBA00035461"/>
    </source>
</evidence>
<dbReference type="AlphaFoldDB" id="A0A1F5EBZ4"/>
<proteinExistence type="inferred from homology"/>
<evidence type="ECO:0000313" key="9">
    <source>
        <dbReference type="EMBL" id="OGD64905.1"/>
    </source>
</evidence>
<feature type="domain" description="Large ribosomal subunit protein uL5 C-terminal" evidence="8">
    <location>
        <begin position="84"/>
        <end position="175"/>
    </location>
</feature>
<organism evidence="9 10">
    <name type="scientific">Candidatus Berkelbacteria bacterium RIFCSPLOWO2_01_FULL_50_28</name>
    <dbReference type="NCBI Taxonomy" id="1797471"/>
    <lineage>
        <taxon>Bacteria</taxon>
        <taxon>Candidatus Berkelbacteria</taxon>
    </lineage>
</organism>
<dbReference type="InterPro" id="IPR020929">
    <property type="entry name" value="Ribosomal_uL5_CS"/>
</dbReference>
<reference evidence="9 10" key="1">
    <citation type="journal article" date="2016" name="Nat. Commun.">
        <title>Thousands of microbial genomes shed light on interconnected biogeochemical processes in an aquifer system.</title>
        <authorList>
            <person name="Anantharaman K."/>
            <person name="Brown C.T."/>
            <person name="Hug L.A."/>
            <person name="Sharon I."/>
            <person name="Castelle C.J."/>
            <person name="Probst A.J."/>
            <person name="Thomas B.C."/>
            <person name="Singh A."/>
            <person name="Wilkins M.J."/>
            <person name="Karaoz U."/>
            <person name="Brodie E.L."/>
            <person name="Williams K.H."/>
            <person name="Hubbard S.S."/>
            <person name="Banfield J.F."/>
        </authorList>
    </citation>
    <scope>NUCLEOTIDE SEQUENCE [LARGE SCALE GENOMIC DNA]</scope>
</reference>
<protein>
    <recommendedName>
        <fullName evidence="4">Large ribosomal subunit protein uL5</fullName>
    </recommendedName>
    <alternativeName>
        <fullName evidence="5">50S ribosomal protein L5</fullName>
    </alternativeName>
</protein>
<dbReference type="GO" id="GO:1990904">
    <property type="term" value="C:ribonucleoprotein complex"/>
    <property type="evidence" value="ECO:0007669"/>
    <property type="project" value="UniProtKB-KW"/>
</dbReference>
<dbReference type="InterPro" id="IPR031310">
    <property type="entry name" value="Ribosomal_uL5_N"/>
</dbReference>
<dbReference type="EMBL" id="MEZX01000002">
    <property type="protein sequence ID" value="OGD64905.1"/>
    <property type="molecule type" value="Genomic_DNA"/>
</dbReference>
<dbReference type="InterPro" id="IPR022803">
    <property type="entry name" value="Ribosomal_uL5_dom_sf"/>
</dbReference>
<evidence type="ECO:0000259" key="7">
    <source>
        <dbReference type="Pfam" id="PF00281"/>
    </source>
</evidence>
<name>A0A1F5EBZ4_9BACT</name>
<dbReference type="Pfam" id="PF00281">
    <property type="entry name" value="Ribosomal_L5"/>
    <property type="match status" value="1"/>
</dbReference>
<evidence type="ECO:0000256" key="2">
    <source>
        <dbReference type="ARBA" id="ARBA00022980"/>
    </source>
</evidence>
<dbReference type="Proteomes" id="UP000177481">
    <property type="component" value="Unassembled WGS sequence"/>
</dbReference>
<dbReference type="NCBIfam" id="NF000585">
    <property type="entry name" value="PRK00010.1"/>
    <property type="match status" value="1"/>
</dbReference>
<dbReference type="GO" id="GO:0006412">
    <property type="term" value="P:translation"/>
    <property type="evidence" value="ECO:0007669"/>
    <property type="project" value="InterPro"/>
</dbReference>
<dbReference type="PANTHER" id="PTHR11994">
    <property type="entry name" value="60S RIBOSOMAL PROTEIN L11-RELATED"/>
    <property type="match status" value="1"/>
</dbReference>
<evidence type="ECO:0000256" key="4">
    <source>
        <dbReference type="ARBA" id="ARBA00035245"/>
    </source>
</evidence>
<keyword evidence="3 6" id="KW-0687">Ribonucleoprotein</keyword>
<gene>
    <name evidence="9" type="ORF">A3A71_02570</name>
</gene>
<accession>A0A1F5EBZ4</accession>
<feature type="domain" description="Large ribosomal subunit protein uL5 N-terminal" evidence="7">
    <location>
        <begin position="23"/>
        <end position="79"/>
    </location>
</feature>
<evidence type="ECO:0000256" key="3">
    <source>
        <dbReference type="ARBA" id="ARBA00023274"/>
    </source>
</evidence>
<sequence length="179" mass="19845">MIDFRESYTKKSAALKTEFGVKSVMALPKITKVTIGSGIGKYRTNKDMVAYIDSALGIISGQKPMSTQSRKSIAGFKVREGEVVGYKVTLRGQKMTDFLNRLINVTLPRIRDFKGIDQLNFDQQGSLTIGFRDQQPFAELGHEAIDKPFGVGITITITNSTAEKSFKLLKELGFPMKLS</sequence>
<keyword evidence="2 6" id="KW-0689">Ribosomal protein</keyword>
<dbReference type="PIRSF" id="PIRSF002161">
    <property type="entry name" value="Ribosomal_L5"/>
    <property type="match status" value="1"/>
</dbReference>
<evidence type="ECO:0000256" key="1">
    <source>
        <dbReference type="ARBA" id="ARBA00008553"/>
    </source>
</evidence>
<dbReference type="SUPFAM" id="SSF55282">
    <property type="entry name" value="RL5-like"/>
    <property type="match status" value="1"/>
</dbReference>
<dbReference type="InterPro" id="IPR031309">
    <property type="entry name" value="Ribosomal_uL5_C"/>
</dbReference>
<dbReference type="InterPro" id="IPR002132">
    <property type="entry name" value="Ribosomal_uL5"/>
</dbReference>
<dbReference type="Gene3D" id="3.30.1440.10">
    <property type="match status" value="1"/>
</dbReference>
<dbReference type="GO" id="GO:0003735">
    <property type="term" value="F:structural constituent of ribosome"/>
    <property type="evidence" value="ECO:0007669"/>
    <property type="project" value="InterPro"/>
</dbReference>
<comment type="similarity">
    <text evidence="1 6">Belongs to the universal ribosomal protein uL5 family.</text>
</comment>
<dbReference type="STRING" id="1797471.A3A71_02570"/>
<evidence type="ECO:0000313" key="10">
    <source>
        <dbReference type="Proteomes" id="UP000177481"/>
    </source>
</evidence>
<dbReference type="InterPro" id="IPR020930">
    <property type="entry name" value="Ribosomal_uL5_bac-type"/>
</dbReference>
<comment type="caution">
    <text evidence="9">The sequence shown here is derived from an EMBL/GenBank/DDBJ whole genome shotgun (WGS) entry which is preliminary data.</text>
</comment>
<evidence type="ECO:0000259" key="8">
    <source>
        <dbReference type="Pfam" id="PF00673"/>
    </source>
</evidence>
<evidence type="ECO:0000256" key="6">
    <source>
        <dbReference type="RuleBase" id="RU003930"/>
    </source>
</evidence>
<dbReference type="GO" id="GO:0005840">
    <property type="term" value="C:ribosome"/>
    <property type="evidence" value="ECO:0007669"/>
    <property type="project" value="UniProtKB-KW"/>
</dbReference>
<dbReference type="FunFam" id="3.30.1440.10:FF:000001">
    <property type="entry name" value="50S ribosomal protein L5"/>
    <property type="match status" value="1"/>
</dbReference>
<dbReference type="Pfam" id="PF00673">
    <property type="entry name" value="Ribosomal_L5_C"/>
    <property type="match status" value="1"/>
</dbReference>